<dbReference type="AlphaFoldDB" id="A0A8S1X6G2"/>
<organism evidence="1 2">
    <name type="scientific">Paramecium octaurelia</name>
    <dbReference type="NCBI Taxonomy" id="43137"/>
    <lineage>
        <taxon>Eukaryota</taxon>
        <taxon>Sar</taxon>
        <taxon>Alveolata</taxon>
        <taxon>Ciliophora</taxon>
        <taxon>Intramacronucleata</taxon>
        <taxon>Oligohymenophorea</taxon>
        <taxon>Peniculida</taxon>
        <taxon>Parameciidae</taxon>
        <taxon>Paramecium</taxon>
    </lineage>
</organism>
<comment type="caution">
    <text evidence="1">The sequence shown here is derived from an EMBL/GenBank/DDBJ whole genome shotgun (WGS) entry which is preliminary data.</text>
</comment>
<dbReference type="EMBL" id="CAJJDP010000112">
    <property type="protein sequence ID" value="CAD8196660.1"/>
    <property type="molecule type" value="Genomic_DNA"/>
</dbReference>
<name>A0A8S1X6G2_PAROT</name>
<reference evidence="1" key="1">
    <citation type="submission" date="2021-01" db="EMBL/GenBank/DDBJ databases">
        <authorList>
            <consortium name="Genoscope - CEA"/>
            <person name="William W."/>
        </authorList>
    </citation>
    <scope>NUCLEOTIDE SEQUENCE</scope>
</reference>
<evidence type="ECO:0000313" key="2">
    <source>
        <dbReference type="Proteomes" id="UP000683925"/>
    </source>
</evidence>
<accession>A0A8S1X6G2</accession>
<dbReference type="Proteomes" id="UP000683925">
    <property type="component" value="Unassembled WGS sequence"/>
</dbReference>
<sequence>MKFSISQHKILELFLQEIVDVQRRDLQYYQDFSQKRLNQTRNMKQFSIKTRICVKYKGSLQFDQILDIRLDGKFQFRLTIPKALMFKETIERGFNNLLNIYQQLICGR</sequence>
<evidence type="ECO:0000313" key="1">
    <source>
        <dbReference type="EMBL" id="CAD8196660.1"/>
    </source>
</evidence>
<gene>
    <name evidence="1" type="ORF">POCTA_138.1.T1120117</name>
</gene>
<keyword evidence="2" id="KW-1185">Reference proteome</keyword>
<protein>
    <submittedName>
        <fullName evidence="1">Uncharacterized protein</fullName>
    </submittedName>
</protein>
<proteinExistence type="predicted"/>